<proteinExistence type="predicted"/>
<name>A0ABV0CUV6_9SPHN</name>
<dbReference type="SUPFAM" id="SSF109854">
    <property type="entry name" value="DinB/YfiT-like putative metalloenzymes"/>
    <property type="match status" value="1"/>
</dbReference>
<dbReference type="Pfam" id="PF09351">
    <property type="entry name" value="DUF1993"/>
    <property type="match status" value="1"/>
</dbReference>
<dbReference type="InterPro" id="IPR034660">
    <property type="entry name" value="DinB/YfiT-like"/>
</dbReference>
<reference evidence="1 2" key="1">
    <citation type="submission" date="2024-05" db="EMBL/GenBank/DDBJ databases">
        <authorList>
            <person name="Park S."/>
        </authorList>
    </citation>
    <scope>NUCLEOTIDE SEQUENCE [LARGE SCALE GENOMIC DNA]</scope>
    <source>
        <strain evidence="1 2">DGU5</strain>
    </source>
</reference>
<organism evidence="1 2">
    <name type="scientific">Aurantiacibacter flavus</name>
    <dbReference type="NCBI Taxonomy" id="3145232"/>
    <lineage>
        <taxon>Bacteria</taxon>
        <taxon>Pseudomonadati</taxon>
        <taxon>Pseudomonadota</taxon>
        <taxon>Alphaproteobacteria</taxon>
        <taxon>Sphingomonadales</taxon>
        <taxon>Erythrobacteraceae</taxon>
        <taxon>Aurantiacibacter</taxon>
    </lineage>
</organism>
<gene>
    <name evidence="1" type="ORF">ABDJ38_05580</name>
</gene>
<accession>A0ABV0CUV6</accession>
<dbReference type="PANTHER" id="PTHR36922:SF1">
    <property type="entry name" value="DUF1993 DOMAIN-CONTAINING PROTEIN"/>
    <property type="match status" value="1"/>
</dbReference>
<dbReference type="PANTHER" id="PTHR36922">
    <property type="entry name" value="BLL2446 PROTEIN"/>
    <property type="match status" value="1"/>
</dbReference>
<dbReference type="Gene3D" id="1.20.120.450">
    <property type="entry name" value="dinb family like domain"/>
    <property type="match status" value="1"/>
</dbReference>
<dbReference type="InterPro" id="IPR018531">
    <property type="entry name" value="DUF1993"/>
</dbReference>
<sequence>MPISLHSAVVPTMLQVLGAGHGWIDKAKAHGLSEEALASGCLIEDMLPFAYQIKSMAHHSKGAIEGLRAGVFGPDMADPPTSYEGLHAKLTEAEEFLRALDPEELDSLVDDPMRFEFKELKVPFTTTDFLLSFSQPNFFFHATTAYGILRAGGVPLGKFDYLGVMRTSQA</sequence>
<dbReference type="Proteomes" id="UP001484535">
    <property type="component" value="Unassembled WGS sequence"/>
</dbReference>
<dbReference type="EMBL" id="JBDLBR010000002">
    <property type="protein sequence ID" value="MEN7536638.1"/>
    <property type="molecule type" value="Genomic_DNA"/>
</dbReference>
<protein>
    <submittedName>
        <fullName evidence="1">DUF1993 domain-containing protein</fullName>
    </submittedName>
</protein>
<evidence type="ECO:0000313" key="2">
    <source>
        <dbReference type="Proteomes" id="UP001484535"/>
    </source>
</evidence>
<keyword evidence="2" id="KW-1185">Reference proteome</keyword>
<comment type="caution">
    <text evidence="1">The sequence shown here is derived from an EMBL/GenBank/DDBJ whole genome shotgun (WGS) entry which is preliminary data.</text>
</comment>
<dbReference type="RefSeq" id="WP_346784095.1">
    <property type="nucleotide sequence ID" value="NZ_JBDLBR010000002.1"/>
</dbReference>
<evidence type="ECO:0000313" key="1">
    <source>
        <dbReference type="EMBL" id="MEN7536638.1"/>
    </source>
</evidence>